<evidence type="ECO:0000256" key="1">
    <source>
        <dbReference type="ARBA" id="ARBA00022448"/>
    </source>
</evidence>
<keyword evidence="7 9" id="KW-0812">Transmembrane</keyword>
<dbReference type="PANTHER" id="PTHR11767">
    <property type="entry name" value="INWARD RECTIFIER POTASSIUM CHANNEL"/>
    <property type="match status" value="1"/>
</dbReference>
<dbReference type="SUPFAM" id="SSF81296">
    <property type="entry name" value="E set domains"/>
    <property type="match status" value="1"/>
</dbReference>
<comment type="similarity">
    <text evidence="7">Belongs to the inward rectifier-type potassium channel (TC 1.A.2.1) family.</text>
</comment>
<dbReference type="RefSeq" id="XP_002290186.1">
    <property type="nucleotide sequence ID" value="XM_002290150.1"/>
</dbReference>
<dbReference type="eggNOG" id="ENOG502SMR4">
    <property type="taxonomic scope" value="Eukaryota"/>
</dbReference>
<dbReference type="HOGENOM" id="CLU_399315_0_0_1"/>
<accession>B8C2E6</accession>
<keyword evidence="11" id="KW-1185">Reference proteome</keyword>
<evidence type="ECO:0000256" key="2">
    <source>
        <dbReference type="ARBA" id="ARBA00022538"/>
    </source>
</evidence>
<dbReference type="InterPro" id="IPR016449">
    <property type="entry name" value="K_chnl_inward-rec_Kir"/>
</dbReference>
<dbReference type="Gene3D" id="1.10.287.70">
    <property type="match status" value="1"/>
</dbReference>
<name>B8C2E6_THAPS</name>
<feature type="compositionally biased region" description="Basic residues" evidence="8">
    <location>
        <begin position="473"/>
        <end position="483"/>
    </location>
</feature>
<dbReference type="GeneID" id="7449575"/>
<evidence type="ECO:0000256" key="4">
    <source>
        <dbReference type="ARBA" id="ARBA00022958"/>
    </source>
</evidence>
<evidence type="ECO:0000313" key="10">
    <source>
        <dbReference type="EMBL" id="EED91938.1"/>
    </source>
</evidence>
<dbReference type="KEGG" id="tps:THAPSDRAFT_5256"/>
<gene>
    <name evidence="10" type="ORF">THAPSDRAFT_5256</name>
</gene>
<protein>
    <recommendedName>
        <fullName evidence="12">Inward rectifier potassium channel C-terminal domain-containing protein</fullName>
    </recommendedName>
</protein>
<keyword evidence="2 7" id="KW-0633">Potassium transport</keyword>
<dbReference type="GO" id="GO:0005242">
    <property type="term" value="F:inward rectifier potassium channel activity"/>
    <property type="evidence" value="ECO:0000318"/>
    <property type="project" value="GO_Central"/>
</dbReference>
<proteinExistence type="inferred from homology"/>
<evidence type="ECO:0000256" key="6">
    <source>
        <dbReference type="ARBA" id="ARBA00023303"/>
    </source>
</evidence>
<dbReference type="InParanoid" id="B8C2E6"/>
<keyword evidence="9" id="KW-0472">Membrane</keyword>
<reference evidence="10 11" key="1">
    <citation type="journal article" date="2004" name="Science">
        <title>The genome of the diatom Thalassiosira pseudonana: ecology, evolution, and metabolism.</title>
        <authorList>
            <person name="Armbrust E.V."/>
            <person name="Berges J.A."/>
            <person name="Bowler C."/>
            <person name="Green B.R."/>
            <person name="Martinez D."/>
            <person name="Putnam N.H."/>
            <person name="Zhou S."/>
            <person name="Allen A.E."/>
            <person name="Apt K.E."/>
            <person name="Bechner M."/>
            <person name="Brzezinski M.A."/>
            <person name="Chaal B.K."/>
            <person name="Chiovitti A."/>
            <person name="Davis A.K."/>
            <person name="Demarest M.S."/>
            <person name="Detter J.C."/>
            <person name="Glavina T."/>
            <person name="Goodstein D."/>
            <person name="Hadi M.Z."/>
            <person name="Hellsten U."/>
            <person name="Hildebrand M."/>
            <person name="Jenkins B.D."/>
            <person name="Jurka J."/>
            <person name="Kapitonov V.V."/>
            <person name="Kroger N."/>
            <person name="Lau W.W."/>
            <person name="Lane T.W."/>
            <person name="Larimer F.W."/>
            <person name="Lippmeier J.C."/>
            <person name="Lucas S."/>
            <person name="Medina M."/>
            <person name="Montsant A."/>
            <person name="Obornik M."/>
            <person name="Parker M.S."/>
            <person name="Palenik B."/>
            <person name="Pazour G.J."/>
            <person name="Richardson P.M."/>
            <person name="Rynearson T.A."/>
            <person name="Saito M.A."/>
            <person name="Schwartz D.C."/>
            <person name="Thamatrakoln K."/>
            <person name="Valentin K."/>
            <person name="Vardi A."/>
            <person name="Wilkerson F.P."/>
            <person name="Rokhsar D.S."/>
        </authorList>
    </citation>
    <scope>NUCLEOTIDE SEQUENCE [LARGE SCALE GENOMIC DNA]</scope>
    <source>
        <strain evidence="10 11">CCMP1335</strain>
    </source>
</reference>
<dbReference type="SUPFAM" id="SSF81324">
    <property type="entry name" value="Voltage-gated potassium channels"/>
    <property type="match status" value="1"/>
</dbReference>
<reference evidence="10 11" key="2">
    <citation type="journal article" date="2008" name="Nature">
        <title>The Phaeodactylum genome reveals the evolutionary history of diatom genomes.</title>
        <authorList>
            <person name="Bowler C."/>
            <person name="Allen A.E."/>
            <person name="Badger J.H."/>
            <person name="Grimwood J."/>
            <person name="Jabbari K."/>
            <person name="Kuo A."/>
            <person name="Maheswari U."/>
            <person name="Martens C."/>
            <person name="Maumus F."/>
            <person name="Otillar R.P."/>
            <person name="Rayko E."/>
            <person name="Salamov A."/>
            <person name="Vandepoele K."/>
            <person name="Beszteri B."/>
            <person name="Gruber A."/>
            <person name="Heijde M."/>
            <person name="Katinka M."/>
            <person name="Mock T."/>
            <person name="Valentin K."/>
            <person name="Verret F."/>
            <person name="Berges J.A."/>
            <person name="Brownlee C."/>
            <person name="Cadoret J.P."/>
            <person name="Chiovitti A."/>
            <person name="Choi C.J."/>
            <person name="Coesel S."/>
            <person name="De Martino A."/>
            <person name="Detter J.C."/>
            <person name="Durkin C."/>
            <person name="Falciatore A."/>
            <person name="Fournet J."/>
            <person name="Haruta M."/>
            <person name="Huysman M.J."/>
            <person name="Jenkins B.D."/>
            <person name="Jiroutova K."/>
            <person name="Jorgensen R.E."/>
            <person name="Joubert Y."/>
            <person name="Kaplan A."/>
            <person name="Kroger N."/>
            <person name="Kroth P.G."/>
            <person name="La Roche J."/>
            <person name="Lindquist E."/>
            <person name="Lommer M."/>
            <person name="Martin-Jezequel V."/>
            <person name="Lopez P.J."/>
            <person name="Lucas S."/>
            <person name="Mangogna M."/>
            <person name="McGinnis K."/>
            <person name="Medlin L.K."/>
            <person name="Montsant A."/>
            <person name="Oudot-Le Secq M.P."/>
            <person name="Napoli C."/>
            <person name="Obornik M."/>
            <person name="Parker M.S."/>
            <person name="Petit J.L."/>
            <person name="Porcel B.M."/>
            <person name="Poulsen N."/>
            <person name="Robison M."/>
            <person name="Rychlewski L."/>
            <person name="Rynearson T.A."/>
            <person name="Schmutz J."/>
            <person name="Shapiro H."/>
            <person name="Siaut M."/>
            <person name="Stanley M."/>
            <person name="Sussman M.R."/>
            <person name="Taylor A.R."/>
            <person name="Vardi A."/>
            <person name="von Dassow P."/>
            <person name="Vyverman W."/>
            <person name="Willis A."/>
            <person name="Wyrwicz L.S."/>
            <person name="Rokhsar D.S."/>
            <person name="Weissenbach J."/>
            <person name="Armbrust E.V."/>
            <person name="Green B.R."/>
            <person name="Van de Peer Y."/>
            <person name="Grigoriev I.V."/>
        </authorList>
    </citation>
    <scope>NUCLEOTIDE SEQUENCE [LARGE SCALE GENOMIC DNA]</scope>
    <source>
        <strain evidence="10 11">CCMP1335</strain>
    </source>
</reference>
<keyword evidence="4 7" id="KW-0630">Potassium</keyword>
<keyword evidence="9" id="KW-1133">Transmembrane helix</keyword>
<feature type="compositionally biased region" description="Polar residues" evidence="8">
    <location>
        <begin position="489"/>
        <end position="498"/>
    </location>
</feature>
<dbReference type="PaxDb" id="35128-Thaps5256"/>
<evidence type="ECO:0000256" key="3">
    <source>
        <dbReference type="ARBA" id="ARBA00022882"/>
    </source>
</evidence>
<organism evidence="10 11">
    <name type="scientific">Thalassiosira pseudonana</name>
    <name type="common">Marine diatom</name>
    <name type="synonym">Cyclotella nana</name>
    <dbReference type="NCBI Taxonomy" id="35128"/>
    <lineage>
        <taxon>Eukaryota</taxon>
        <taxon>Sar</taxon>
        <taxon>Stramenopiles</taxon>
        <taxon>Ochrophyta</taxon>
        <taxon>Bacillariophyta</taxon>
        <taxon>Coscinodiscophyceae</taxon>
        <taxon>Thalassiosirophycidae</taxon>
        <taxon>Thalassiosirales</taxon>
        <taxon>Thalassiosiraceae</taxon>
        <taxon>Thalassiosira</taxon>
    </lineage>
</organism>
<feature type="transmembrane region" description="Helical" evidence="9">
    <location>
        <begin position="232"/>
        <end position="255"/>
    </location>
</feature>
<dbReference type="AlphaFoldDB" id="B8C2E6"/>
<feature type="compositionally biased region" description="Low complexity" evidence="8">
    <location>
        <begin position="504"/>
        <end position="521"/>
    </location>
</feature>
<evidence type="ECO:0000256" key="9">
    <source>
        <dbReference type="SAM" id="Phobius"/>
    </source>
</evidence>
<dbReference type="GO" id="GO:1990573">
    <property type="term" value="P:potassium ion import across plasma membrane"/>
    <property type="evidence" value="ECO:0000318"/>
    <property type="project" value="GO_Central"/>
</dbReference>
<dbReference type="Gene3D" id="2.60.40.1400">
    <property type="entry name" value="G protein-activated inward rectifier potassium channel 1"/>
    <property type="match status" value="1"/>
</dbReference>
<dbReference type="InterPro" id="IPR014756">
    <property type="entry name" value="Ig_E-set"/>
</dbReference>
<feature type="transmembrane region" description="Helical" evidence="9">
    <location>
        <begin position="315"/>
        <end position="340"/>
    </location>
</feature>
<evidence type="ECO:0000256" key="8">
    <source>
        <dbReference type="SAM" id="MobiDB-lite"/>
    </source>
</evidence>
<evidence type="ECO:0000313" key="11">
    <source>
        <dbReference type="Proteomes" id="UP000001449"/>
    </source>
</evidence>
<dbReference type="GO" id="GO:0005886">
    <property type="term" value="C:plasma membrane"/>
    <property type="evidence" value="ECO:0000318"/>
    <property type="project" value="GO_Central"/>
</dbReference>
<sequence>MKPTEDEDLLSAVVASRSEGPVAAITSTTSTNLEIGDGASPSTNIEAGHHRRVKTETNSFFGALFNKSSTTIPRPTNSEHSNSSIGRWTPLGTRRIRFASQVSDDNIEERRGIVATPLGQESGKAQGMGQRILRNFEAPLFLREDDVVGDLEVGDGSCSESPVNQMYRLHATRASSVGVFRRTLMFLSSIVNCGAMTDSSTDQNLSFLGLPNPNRWLVDFFYWLFRKGWTSVILVALFMFYFLVLLFTLLIVWAANADDDCVRVGGAEFGTLPTRSIFIDAFALSWNTFSTVGYGSTYPALSTEHDHTGDEKCTFISFLTSLEALVGVIYAGFTGAIIFAKVTRISQRARVKFSDPMLIKYGAGVDAELGLDYNVQFSPVKEENKNEEHPNESTNDNTLDKARFQALANAPSKQSPFPVLEFRIANELHNTIGGEIIGSQVNAVVVIESHRASDEVSEDLAKQIKMDRLKRTVKEKHVKKRKGSKQDDVSQMSLNDLSTRSHDSTTSTATEDDTTSSSRTSAYLHGIANRARHFGAKKMKIDEEDSSSQIVPRMVFSPLTLDNTEHPLFKRLWTFRHVLDQDSPLLSAAARQKVLENNGAWPLEWNNQDAIRTAVRFNQIIVSFTGVSNISAASVYKQKVYDYIDFVVGYQFVNPLYRGRTGKLKVDLNIINDVIEQNGGGGEVLNLISS</sequence>
<dbReference type="GO" id="GO:0034765">
    <property type="term" value="P:regulation of monoatomic ion transmembrane transport"/>
    <property type="evidence" value="ECO:0000318"/>
    <property type="project" value="GO_Central"/>
</dbReference>
<evidence type="ECO:0000256" key="5">
    <source>
        <dbReference type="ARBA" id="ARBA00023065"/>
    </source>
</evidence>
<evidence type="ECO:0008006" key="12">
    <source>
        <dbReference type="Google" id="ProtNLM"/>
    </source>
</evidence>
<dbReference type="GO" id="GO:0034702">
    <property type="term" value="C:monoatomic ion channel complex"/>
    <property type="evidence" value="ECO:0007669"/>
    <property type="project" value="UniProtKB-KW"/>
</dbReference>
<keyword evidence="3 7" id="KW-0851">Voltage-gated channel</keyword>
<evidence type="ECO:0000256" key="7">
    <source>
        <dbReference type="RuleBase" id="RU003822"/>
    </source>
</evidence>
<dbReference type="PANTHER" id="PTHR11767:SF102">
    <property type="entry name" value="INWARDLY RECTIFYING POTASSIUM CHANNEL 1, ISOFORM F"/>
    <property type="match status" value="1"/>
</dbReference>
<keyword evidence="1 7" id="KW-0813">Transport</keyword>
<keyword evidence="5 7" id="KW-0406">Ion transport</keyword>
<keyword evidence="6 7" id="KW-0407">Ion channel</keyword>
<feature type="region of interest" description="Disordered" evidence="8">
    <location>
        <begin position="471"/>
        <end position="522"/>
    </location>
</feature>
<dbReference type="Proteomes" id="UP000001449">
    <property type="component" value="Chromosome 5"/>
</dbReference>
<dbReference type="EMBL" id="CM000642">
    <property type="protein sequence ID" value="EED91938.1"/>
    <property type="molecule type" value="Genomic_DNA"/>
</dbReference>
<comment type="subcellular location">
    <subcellularLocation>
        <location evidence="7">Membrane</location>
        <topology evidence="7">Multi-pass membrane protein</topology>
    </subcellularLocation>
</comment>
<dbReference type="InterPro" id="IPR013518">
    <property type="entry name" value="K_chnl_inward-rec_Kir_cyto"/>
</dbReference>